<keyword evidence="3" id="KW-1185">Reference proteome</keyword>
<feature type="transmembrane region" description="Helical" evidence="1">
    <location>
        <begin position="251"/>
        <end position="270"/>
    </location>
</feature>
<feature type="transmembrane region" description="Helical" evidence="1">
    <location>
        <begin position="413"/>
        <end position="438"/>
    </location>
</feature>
<evidence type="ECO:0000313" key="2">
    <source>
        <dbReference type="EMBL" id="MBR9972865.1"/>
    </source>
</evidence>
<organism evidence="2 3">
    <name type="scientific">Magnetospirillum sulfuroxidans</name>
    <dbReference type="NCBI Taxonomy" id="611300"/>
    <lineage>
        <taxon>Bacteria</taxon>
        <taxon>Pseudomonadati</taxon>
        <taxon>Pseudomonadota</taxon>
        <taxon>Alphaproteobacteria</taxon>
        <taxon>Rhodospirillales</taxon>
        <taxon>Rhodospirillaceae</taxon>
        <taxon>Magnetospirillum</taxon>
    </lineage>
</organism>
<feature type="transmembrane region" description="Helical" evidence="1">
    <location>
        <begin position="361"/>
        <end position="385"/>
    </location>
</feature>
<feature type="transmembrane region" description="Helical" evidence="1">
    <location>
        <begin position="483"/>
        <end position="501"/>
    </location>
</feature>
<feature type="transmembrane region" description="Helical" evidence="1">
    <location>
        <begin position="214"/>
        <end position="231"/>
    </location>
</feature>
<feature type="transmembrane region" description="Helical" evidence="1">
    <location>
        <begin position="458"/>
        <end position="477"/>
    </location>
</feature>
<keyword evidence="1" id="KW-0472">Membrane</keyword>
<dbReference type="InterPro" id="IPR011435">
    <property type="entry name" value="UmpAB"/>
</dbReference>
<gene>
    <name evidence="2" type="ORF">KEC16_14160</name>
</gene>
<feature type="transmembrane region" description="Helical" evidence="1">
    <location>
        <begin position="513"/>
        <end position="536"/>
    </location>
</feature>
<sequence length="584" mass="60648">MAEEIRIKYSDYRRETRVRKRSLSFSKLTRLAAKRRAEAGAPRWRRVHLNAPQVVNILSPYIGGKVGEQFRAIAPLAVYLAVFQLLVLHQHIEQPWSVFGGLIATLVGLMLFMEGLRLGLMPFGETIGHYLPRHHGLTAVLVVALMLGMGVTFAEPAIGALRAAGALVQPQRAPYLYAMLNGWAHWLVLAVAIGVGLAAIIGMLMFLRSWSLKIPVTLCTLGALGLTVLMVDDPALAPLVGLAWDCGGVTTGPVTVPLVLALGIGVAGSAGKGESSLVGFGIVTLASLLPVLAVLALGLLLAALVTPDQAMALGRAAAETSWTSKTPAAEIISALRAILPLVVFLALVARFARAAIADRPVLIFGIALALAGMALFNIGLSYGLAALGGQTGNVVPGAFAFLPGLNGSPMYDYGIGVAVAVLFAVVLGFGATIAEPALNAMGATVETLSNGAFGKRMLIWAVSAGVATGLGLGVLKLVLALPLWWFLLPGYGLALVMTWLSTETFVNVGWDSAGVTTGPVTVPLVLAMGLGFGGAVGAVDGFGLLALASLGPILSVLGLGLFIRLRHRLSAIPILLTDPQEAGS</sequence>
<accession>A0ABS5IEN2</accession>
<comment type="caution">
    <text evidence="2">The sequence shown here is derived from an EMBL/GenBank/DDBJ whole genome shotgun (WGS) entry which is preliminary data.</text>
</comment>
<name>A0ABS5IEN2_9PROT</name>
<keyword evidence="1" id="KW-1133">Transmembrane helix</keyword>
<protein>
    <submittedName>
        <fullName evidence="2">DUF1538 domain-containing protein</fullName>
    </submittedName>
</protein>
<feature type="transmembrane region" description="Helical" evidence="1">
    <location>
        <begin position="183"/>
        <end position="207"/>
    </location>
</feature>
<feature type="transmembrane region" description="Helical" evidence="1">
    <location>
        <begin position="98"/>
        <end position="116"/>
    </location>
</feature>
<keyword evidence="1" id="KW-0812">Transmembrane</keyword>
<dbReference type="Pfam" id="PF07556">
    <property type="entry name" value="DUF1538"/>
    <property type="match status" value="2"/>
</dbReference>
<dbReference type="Proteomes" id="UP000680714">
    <property type="component" value="Unassembled WGS sequence"/>
</dbReference>
<feature type="transmembrane region" description="Helical" evidence="1">
    <location>
        <begin position="542"/>
        <end position="563"/>
    </location>
</feature>
<evidence type="ECO:0000256" key="1">
    <source>
        <dbReference type="SAM" id="Phobius"/>
    </source>
</evidence>
<feature type="transmembrane region" description="Helical" evidence="1">
    <location>
        <begin position="72"/>
        <end position="92"/>
    </location>
</feature>
<dbReference type="EMBL" id="JAGTUF010000014">
    <property type="protein sequence ID" value="MBR9972865.1"/>
    <property type="molecule type" value="Genomic_DNA"/>
</dbReference>
<feature type="transmembrane region" description="Helical" evidence="1">
    <location>
        <begin position="331"/>
        <end position="349"/>
    </location>
</feature>
<feature type="transmembrane region" description="Helical" evidence="1">
    <location>
        <begin position="277"/>
        <end position="305"/>
    </location>
</feature>
<dbReference type="RefSeq" id="WP_211550039.1">
    <property type="nucleotide sequence ID" value="NZ_JAGTUF010000014.1"/>
</dbReference>
<feature type="transmembrane region" description="Helical" evidence="1">
    <location>
        <begin position="137"/>
        <end position="163"/>
    </location>
</feature>
<evidence type="ECO:0000313" key="3">
    <source>
        <dbReference type="Proteomes" id="UP000680714"/>
    </source>
</evidence>
<proteinExistence type="predicted"/>
<reference evidence="2 3" key="1">
    <citation type="submission" date="2021-04" db="EMBL/GenBank/DDBJ databases">
        <title>Magnetospirillum sulfuroxidans sp. nov., a facultative chemolithoautotrophic sulfur-oxidizing alphaproteobacterium isolated from freshwater sediment and proposals for Paramagetospirillum gen. nov., and Magnetospirillaceae fam. nov.</title>
        <authorList>
            <person name="Koziaeva V."/>
            <person name="Geelhoed J.S."/>
            <person name="Sorokin D.Y."/>
            <person name="Grouzdev D.S."/>
        </authorList>
    </citation>
    <scope>NUCLEOTIDE SEQUENCE [LARGE SCALE GENOMIC DNA]</scope>
    <source>
        <strain evidence="2 3">J10</strain>
    </source>
</reference>